<evidence type="ECO:0000313" key="10">
    <source>
        <dbReference type="Proteomes" id="UP000264353"/>
    </source>
</evidence>
<evidence type="ECO:0000256" key="6">
    <source>
        <dbReference type="RuleBase" id="RU367044"/>
    </source>
</evidence>
<dbReference type="GO" id="GO:0060320">
    <property type="term" value="P:rejection of self pollen"/>
    <property type="evidence" value="ECO:0007669"/>
    <property type="project" value="UniProtKB-KW"/>
</dbReference>
<evidence type="ECO:0000256" key="2">
    <source>
        <dbReference type="ARBA" id="ARBA00005581"/>
    </source>
</evidence>
<reference evidence="8 10" key="1">
    <citation type="submission" date="2018-06" db="EMBL/GenBank/DDBJ databases">
        <title>WGS assembly of Brassica rapa FPsc.</title>
        <authorList>
            <person name="Bowman J."/>
            <person name="Kohchi T."/>
            <person name="Yamato K."/>
            <person name="Jenkins J."/>
            <person name="Shu S."/>
            <person name="Ishizaki K."/>
            <person name="Yamaoka S."/>
            <person name="Nishihama R."/>
            <person name="Nakamura Y."/>
            <person name="Berger F."/>
            <person name="Adam C."/>
            <person name="Aki S."/>
            <person name="Althoff F."/>
            <person name="Araki T."/>
            <person name="Arteaga-Vazquez M."/>
            <person name="Balasubrmanian S."/>
            <person name="Bauer D."/>
            <person name="Boehm C."/>
            <person name="Briginshaw L."/>
            <person name="Caballero-Perez J."/>
            <person name="Catarino B."/>
            <person name="Chen F."/>
            <person name="Chiyoda S."/>
            <person name="Chovatia M."/>
            <person name="Davies K."/>
            <person name="Delmans M."/>
            <person name="Demura T."/>
            <person name="Dierschke T."/>
            <person name="Dolan L."/>
            <person name="Dorantes-Acosta A."/>
            <person name="Eklund D."/>
            <person name="Florent S."/>
            <person name="Flores-Sandoval E."/>
            <person name="Fujiyama A."/>
            <person name="Fukuzawa H."/>
            <person name="Galik B."/>
            <person name="Grimanelli D."/>
            <person name="Grimwood J."/>
            <person name="Grossniklaus U."/>
            <person name="Hamada T."/>
            <person name="Haseloff J."/>
            <person name="Hetherington A."/>
            <person name="Higo A."/>
            <person name="Hirakawa Y."/>
            <person name="Hundley H."/>
            <person name="Ikeda Y."/>
            <person name="Inoue K."/>
            <person name="Inoue S."/>
            <person name="Ishida S."/>
            <person name="Jia Q."/>
            <person name="Kakita M."/>
            <person name="Kanazawa T."/>
            <person name="Kawai Y."/>
            <person name="Kawashima T."/>
            <person name="Kennedy M."/>
            <person name="Kinose K."/>
            <person name="Kinoshita T."/>
            <person name="Kohara Y."/>
            <person name="Koide E."/>
            <person name="Komatsu K."/>
            <person name="Kopischke S."/>
            <person name="Kubo M."/>
            <person name="Kyozuka J."/>
            <person name="Lagercrantz U."/>
            <person name="Lin S."/>
            <person name="Lindquist E."/>
            <person name="Lipzen A."/>
            <person name="Lu C."/>
            <person name="Luna E."/>
            <person name="Martienssen R."/>
            <person name="Minamino N."/>
            <person name="Mizutani M."/>
            <person name="Mizutani M."/>
            <person name="Mochizuki N."/>
            <person name="Monte I."/>
            <person name="Mosher R."/>
            <person name="Nagasaki H."/>
            <person name="Nakagami H."/>
            <person name="Naramoto S."/>
            <person name="Nishitani K."/>
            <person name="Ohtani M."/>
            <person name="Okamoto T."/>
            <person name="Okumura M."/>
            <person name="Phillips J."/>
            <person name="Pollak B."/>
            <person name="Reinders A."/>
            <person name="Roevekamp M."/>
            <person name="Sano R."/>
            <person name="Sawa S."/>
            <person name="Schmid M."/>
            <person name="Shirakawa M."/>
            <person name="Solano R."/>
            <person name="Spunde A."/>
            <person name="Suetsugu N."/>
            <person name="Sugano S."/>
            <person name="Sugiyama A."/>
            <person name="Sun R."/>
            <person name="Suzuki Y."/>
            <person name="Takenaka M."/>
            <person name="Takezawa D."/>
            <person name="Tomogane H."/>
            <person name="Tsuzuki M."/>
            <person name="Ueda T."/>
            <person name="Umeda M."/>
            <person name="Ward J."/>
            <person name="Watanabe Y."/>
            <person name="Yazaki K."/>
            <person name="Yokoyama R."/>
            <person name="Yoshitake Y."/>
            <person name="Yotsui I."/>
            <person name="Zachgo S."/>
            <person name="Schmutz J."/>
        </authorList>
    </citation>
    <scope>NUCLEOTIDE SEQUENCE [LARGE SCALE GENOMIC DNA]</scope>
    <source>
        <strain evidence="10">cv. B-3</strain>
    </source>
</reference>
<comment type="similarity">
    <text evidence="2 6">Belongs to the plant self-incompatibility (S1) protein family.</text>
</comment>
<evidence type="ECO:0000313" key="9">
    <source>
        <dbReference type="EMBL" id="VDC73071.1"/>
    </source>
</evidence>
<organism evidence="8 10">
    <name type="scientific">Brassica campestris</name>
    <name type="common">Field mustard</name>
    <dbReference type="NCBI Taxonomy" id="3711"/>
    <lineage>
        <taxon>Eukaryota</taxon>
        <taxon>Viridiplantae</taxon>
        <taxon>Streptophyta</taxon>
        <taxon>Embryophyta</taxon>
        <taxon>Tracheophyta</taxon>
        <taxon>Spermatophyta</taxon>
        <taxon>Magnoliopsida</taxon>
        <taxon>eudicotyledons</taxon>
        <taxon>Gunneridae</taxon>
        <taxon>Pentapetalae</taxon>
        <taxon>rosids</taxon>
        <taxon>malvids</taxon>
        <taxon>Brassicales</taxon>
        <taxon>Brassicaceae</taxon>
        <taxon>Brassiceae</taxon>
        <taxon>Brassica</taxon>
    </lineage>
</organism>
<evidence type="ECO:0000256" key="5">
    <source>
        <dbReference type="ARBA" id="ARBA00022729"/>
    </source>
</evidence>
<proteinExistence type="inferred from homology"/>
<dbReference type="Proteomes" id="UP000264353">
    <property type="component" value="Chromosome A5"/>
</dbReference>
<dbReference type="PANTHER" id="PTHR31232">
    <property type="match status" value="1"/>
</dbReference>
<evidence type="ECO:0000313" key="7">
    <source>
        <dbReference type="EMBL" id="CAG7878141.1"/>
    </source>
</evidence>
<gene>
    <name evidence="9" type="ORF">BRAA05T22785Z</name>
    <name evidence="7" type="ORF">BRAPAZ1V2_A05P46620.2</name>
    <name evidence="8" type="ORF">BRARA_E03183</name>
</gene>
<feature type="chain" id="PRO_5039956461" description="S-protein homolog" evidence="6">
    <location>
        <begin position="25"/>
        <end position="139"/>
    </location>
</feature>
<sequence length="139" mass="16804">MDIPKRYLLLFILIIFVTTDLSHAEIKVEIVNDLGNKMKFHCKSKDIDLRDQRLQPGGSWSFQFQRNFFGRSLFFCSFDLPNGRRWFDIYEEPRDYIGFSIHYLWRIGPYGPCKYTIYKYTLHSHVEIWNEGCFSWNKK</sequence>
<dbReference type="EMBL" id="CM010632">
    <property type="protein sequence ID" value="RID64233.1"/>
    <property type="molecule type" value="Genomic_DNA"/>
</dbReference>
<dbReference type="Pfam" id="PF05938">
    <property type="entry name" value="Self-incomp_S1"/>
    <property type="match status" value="1"/>
</dbReference>
<dbReference type="GO" id="GO:0005576">
    <property type="term" value="C:extracellular region"/>
    <property type="evidence" value="ECO:0007669"/>
    <property type="project" value="UniProtKB-SubCell"/>
</dbReference>
<dbReference type="SMR" id="A0A397ZNU1"/>
<accession>A0A397ZNU1</accession>
<dbReference type="EMBL" id="LS974621">
    <property type="protein sequence ID" value="CAG7878141.1"/>
    <property type="molecule type" value="Genomic_DNA"/>
</dbReference>
<keyword evidence="4 6" id="KW-0964">Secreted</keyword>
<evidence type="ECO:0000313" key="8">
    <source>
        <dbReference type="EMBL" id="RID64233.1"/>
    </source>
</evidence>
<comment type="subcellular location">
    <subcellularLocation>
        <location evidence="1 6">Secreted</location>
    </subcellularLocation>
</comment>
<evidence type="ECO:0000256" key="1">
    <source>
        <dbReference type="ARBA" id="ARBA00004613"/>
    </source>
</evidence>
<dbReference type="EMBL" id="LR031570">
    <property type="protein sequence ID" value="VDC73071.1"/>
    <property type="molecule type" value="Genomic_DNA"/>
</dbReference>
<evidence type="ECO:0000256" key="4">
    <source>
        <dbReference type="ARBA" id="ARBA00022525"/>
    </source>
</evidence>
<name>A0A397ZNU1_BRACM</name>
<reference evidence="7 11" key="2">
    <citation type="submission" date="2021-07" db="EMBL/GenBank/DDBJ databases">
        <authorList>
            <consortium name="Genoscope - CEA"/>
            <person name="William W."/>
        </authorList>
    </citation>
    <scope>NUCLEOTIDE SEQUENCE [LARGE SCALE GENOMIC DNA]</scope>
</reference>
<dbReference type="AlphaFoldDB" id="A0A397ZNU1"/>
<keyword evidence="3 6" id="KW-0713">Self-incompatibility</keyword>
<feature type="signal peptide" evidence="6">
    <location>
        <begin position="1"/>
        <end position="24"/>
    </location>
</feature>
<protein>
    <recommendedName>
        <fullName evidence="6">S-protein homolog</fullName>
    </recommendedName>
</protein>
<dbReference type="PANTHER" id="PTHR31232:SF144">
    <property type="entry name" value="S-PROTEIN HOMOLOG 2"/>
    <property type="match status" value="1"/>
</dbReference>
<evidence type="ECO:0000256" key="3">
    <source>
        <dbReference type="ARBA" id="ARBA00022471"/>
    </source>
</evidence>
<dbReference type="InterPro" id="IPR010264">
    <property type="entry name" value="Self-incomp_S1"/>
</dbReference>
<dbReference type="Proteomes" id="UP000694005">
    <property type="component" value="Chromosome A05"/>
</dbReference>
<evidence type="ECO:0000313" key="11">
    <source>
        <dbReference type="Proteomes" id="UP000694005"/>
    </source>
</evidence>
<dbReference type="Gramene" id="A05p46620.2_BraZ1">
    <property type="protein sequence ID" value="A05p46620.2_BraZ1.CDS.1"/>
    <property type="gene ID" value="A05g46620.2_BraZ1"/>
</dbReference>
<keyword evidence="5 6" id="KW-0732">Signal</keyword>